<keyword evidence="1" id="KW-0175">Coiled coil</keyword>
<feature type="compositionally biased region" description="Polar residues" evidence="2">
    <location>
        <begin position="392"/>
        <end position="401"/>
    </location>
</feature>
<feature type="coiled-coil region" evidence="1">
    <location>
        <begin position="266"/>
        <end position="307"/>
    </location>
</feature>
<name>A0A2N9EWY1_FAGSY</name>
<proteinExistence type="predicted"/>
<evidence type="ECO:0000313" key="3">
    <source>
        <dbReference type="EMBL" id="SPC79345.1"/>
    </source>
</evidence>
<evidence type="ECO:0000256" key="1">
    <source>
        <dbReference type="SAM" id="Coils"/>
    </source>
</evidence>
<feature type="region of interest" description="Disordered" evidence="2">
    <location>
        <begin position="158"/>
        <end position="179"/>
    </location>
</feature>
<feature type="compositionally biased region" description="Basic and acidic residues" evidence="2">
    <location>
        <begin position="160"/>
        <end position="174"/>
    </location>
</feature>
<gene>
    <name evidence="3" type="ORF">FSB_LOCUS7227</name>
</gene>
<dbReference type="AlphaFoldDB" id="A0A2N9EWY1"/>
<feature type="compositionally biased region" description="Acidic residues" evidence="2">
    <location>
        <begin position="365"/>
        <end position="380"/>
    </location>
</feature>
<accession>A0A2N9EWY1</accession>
<reference evidence="3" key="1">
    <citation type="submission" date="2018-02" db="EMBL/GenBank/DDBJ databases">
        <authorList>
            <person name="Cohen D.B."/>
            <person name="Kent A.D."/>
        </authorList>
    </citation>
    <scope>NUCLEOTIDE SEQUENCE</scope>
</reference>
<protein>
    <submittedName>
        <fullName evidence="3">Uncharacterized protein</fullName>
    </submittedName>
</protein>
<dbReference type="EMBL" id="OIVN01000381">
    <property type="protein sequence ID" value="SPC79345.1"/>
    <property type="molecule type" value="Genomic_DNA"/>
</dbReference>
<sequence length="425" mass="48040">MSQRLFETYFGPSSIQSELETKFFFLCGDNWEFSLGEAVDEDPCGLRRSWGVPLANAFFRPSLSERLKGRISRVINHQRERLERLVDLLSPSSLAQWSLGPEPSSQVKKVIKSYTRRMMTRVECKRLREVPQNLEDLPNAYALFSKKMKTGKKAIIGKETSTRKEGNTGKEGHQSKTLPSSKIVKASGKVHVYHEIPPSPSASKGKRVAAEEVNPTIYNSTSWAMEKVNKAYEKVDLEVYDLIGNMDLLRMSIQDSLKILAHKKTVEGFNAENETLEANLQKKDDLLSCLEKDRNELLGKAKVLQGEILNAKKTAILEFKFSKDYQDETCRFYVRGFEHFRKRVALAFESAQDWSMVKIFDDENTTTVEEDSENEKEEDDVQSKECVVAPSDVQSTPPSGDQSDDLTAGPVDDQVTPPPVDKEAP</sequence>
<organism evidence="3">
    <name type="scientific">Fagus sylvatica</name>
    <name type="common">Beechnut</name>
    <dbReference type="NCBI Taxonomy" id="28930"/>
    <lineage>
        <taxon>Eukaryota</taxon>
        <taxon>Viridiplantae</taxon>
        <taxon>Streptophyta</taxon>
        <taxon>Embryophyta</taxon>
        <taxon>Tracheophyta</taxon>
        <taxon>Spermatophyta</taxon>
        <taxon>Magnoliopsida</taxon>
        <taxon>eudicotyledons</taxon>
        <taxon>Gunneridae</taxon>
        <taxon>Pentapetalae</taxon>
        <taxon>rosids</taxon>
        <taxon>fabids</taxon>
        <taxon>Fagales</taxon>
        <taxon>Fagaceae</taxon>
        <taxon>Fagus</taxon>
    </lineage>
</organism>
<feature type="region of interest" description="Disordered" evidence="2">
    <location>
        <begin position="365"/>
        <end position="425"/>
    </location>
</feature>
<evidence type="ECO:0000256" key="2">
    <source>
        <dbReference type="SAM" id="MobiDB-lite"/>
    </source>
</evidence>